<dbReference type="GO" id="GO:0043190">
    <property type="term" value="C:ATP-binding cassette (ABC) transporter complex"/>
    <property type="evidence" value="ECO:0007669"/>
    <property type="project" value="InterPro"/>
</dbReference>
<dbReference type="PANTHER" id="PTHR43166:SF9">
    <property type="entry name" value="GLUTAMATE_ASPARTATE IMPORT ATP-BINDING PROTEIN GLTL"/>
    <property type="match status" value="1"/>
</dbReference>
<evidence type="ECO:0000256" key="14">
    <source>
        <dbReference type="ARBA" id="ARBA00060298"/>
    </source>
</evidence>
<feature type="transmembrane region" description="Helical" evidence="17">
    <location>
        <begin position="195"/>
        <end position="214"/>
    </location>
</feature>
<dbReference type="InterPro" id="IPR027417">
    <property type="entry name" value="P-loop_NTPase"/>
</dbReference>
<evidence type="ECO:0000256" key="15">
    <source>
        <dbReference type="ARBA" id="ARBA00062718"/>
    </source>
</evidence>
<sequence length="467" mass="51578">MEFDFSGIIPAIPGLWNGMVMTLQLMVMGVVGGIVLGTILALMRLSSSKLLSRLAGAYVNYFRSIPLLLVITWFYLAVPFVLRWITGEDTPIGAFASCVVAFMMFEAAYFCEIVRAGVQSIPKGQMAAAQAMGMTYGQTMRLIILPQAFRKMTPLLLQQSIILFQDTSLVYTVGLVDFLNSARSNGDIIGRSNEFLIFAGVVYFIISFSASLLVKRLQKRFAVMISIKNVNKWYGDFQVLTDCSTEVKKGEVIVVCGPSGSGKSTLIKCVNALEPFQKGDVIVDGTSIADPKTNLPKLRSRVGMVFQHFELFPHLTITENLTIAQIKVLGRSKEEATKKGLQLLDRVGLSAHAHKHPGQLSGGQQQRVAIARALAMDPIVMLFDEPTSALDPEMVNEVLDVMVQLAQEGMTMMCVTHEMGFARKVADRVIFMDAGKIIEDCPKEEFFGDISARSERAQHFLEKILQH</sequence>
<evidence type="ECO:0000256" key="1">
    <source>
        <dbReference type="ARBA" id="ARBA00004417"/>
    </source>
</evidence>
<keyword evidence="12 17" id="KW-1133">Transmembrane helix</keyword>
<evidence type="ECO:0000256" key="3">
    <source>
        <dbReference type="ARBA" id="ARBA00005417"/>
    </source>
</evidence>
<dbReference type="FunFam" id="3.40.50.300:FF:000020">
    <property type="entry name" value="Amino acid ABC transporter ATP-binding component"/>
    <property type="match status" value="1"/>
</dbReference>
<dbReference type="InterPro" id="IPR017871">
    <property type="entry name" value="ABC_transporter-like_CS"/>
</dbReference>
<dbReference type="SMART" id="SM00382">
    <property type="entry name" value="AAA"/>
    <property type="match status" value="1"/>
</dbReference>
<dbReference type="AlphaFoldDB" id="A0A6B9XJ35"/>
<dbReference type="SUPFAM" id="SSF52540">
    <property type="entry name" value="P-loop containing nucleoside triphosphate hydrolases"/>
    <property type="match status" value="1"/>
</dbReference>
<keyword evidence="11" id="KW-0029">Amino-acid transport</keyword>
<evidence type="ECO:0000256" key="2">
    <source>
        <dbReference type="ARBA" id="ARBA00004429"/>
    </source>
</evidence>
<evidence type="ECO:0000259" key="19">
    <source>
        <dbReference type="PROSITE" id="PS50928"/>
    </source>
</evidence>
<keyword evidence="9" id="KW-0547">Nucleotide-binding</keyword>
<evidence type="ECO:0000313" key="20">
    <source>
        <dbReference type="EMBL" id="QHR77734.1"/>
    </source>
</evidence>
<evidence type="ECO:0000256" key="8">
    <source>
        <dbReference type="ARBA" id="ARBA00022692"/>
    </source>
</evidence>
<dbReference type="Gene3D" id="1.10.3720.10">
    <property type="entry name" value="MetI-like"/>
    <property type="match status" value="1"/>
</dbReference>
<keyword evidence="6" id="KW-1003">Cell membrane</keyword>
<dbReference type="Pfam" id="PF00528">
    <property type="entry name" value="BPD_transp_1"/>
    <property type="match status" value="1"/>
</dbReference>
<keyword evidence="8 17" id="KW-0812">Transmembrane</keyword>
<feature type="transmembrane region" description="Helical" evidence="17">
    <location>
        <begin position="92"/>
        <end position="111"/>
    </location>
</feature>
<evidence type="ECO:0000259" key="18">
    <source>
        <dbReference type="PROSITE" id="PS50893"/>
    </source>
</evidence>
<dbReference type="GO" id="GO:0016887">
    <property type="term" value="F:ATP hydrolysis activity"/>
    <property type="evidence" value="ECO:0007669"/>
    <property type="project" value="InterPro"/>
</dbReference>
<comment type="subunit">
    <text evidence="15">The complex is composed of two ATP-binding proteins (GltL), two transmembrane proteins (GltJ and GltK) and a solute-binding protein (GltI).</text>
</comment>
<feature type="transmembrane region" description="Helical" evidence="17">
    <location>
        <begin position="64"/>
        <end position="86"/>
    </location>
</feature>
<evidence type="ECO:0000256" key="12">
    <source>
        <dbReference type="ARBA" id="ARBA00022989"/>
    </source>
</evidence>
<dbReference type="PROSITE" id="PS00211">
    <property type="entry name" value="ABC_TRANSPORTER_1"/>
    <property type="match status" value="1"/>
</dbReference>
<keyword evidence="7" id="KW-0997">Cell inner membrane</keyword>
<dbReference type="PROSITE" id="PS50928">
    <property type="entry name" value="ABC_TM1"/>
    <property type="match status" value="1"/>
</dbReference>
<comment type="similarity">
    <text evidence="3">Belongs to the ABC transporter superfamily.</text>
</comment>
<keyword evidence="5 17" id="KW-0813">Transport</keyword>
<evidence type="ECO:0000256" key="10">
    <source>
        <dbReference type="ARBA" id="ARBA00022840"/>
    </source>
</evidence>
<evidence type="ECO:0000256" key="17">
    <source>
        <dbReference type="RuleBase" id="RU363032"/>
    </source>
</evidence>
<dbReference type="InterPro" id="IPR003593">
    <property type="entry name" value="AAA+_ATPase"/>
</dbReference>
<evidence type="ECO:0000256" key="13">
    <source>
        <dbReference type="ARBA" id="ARBA00023136"/>
    </source>
</evidence>
<feature type="domain" description="ABC transporter" evidence="18">
    <location>
        <begin position="225"/>
        <end position="459"/>
    </location>
</feature>
<dbReference type="FunFam" id="1.10.3720.10:FF:000006">
    <property type="entry name" value="Glutamate/aspartate ABC transporter, permease protein GltK"/>
    <property type="match status" value="1"/>
</dbReference>
<dbReference type="NCBIfam" id="TIGR01726">
    <property type="entry name" value="HEQRo_perm_3TM"/>
    <property type="match status" value="1"/>
</dbReference>
<proteinExistence type="inferred from homology"/>
<evidence type="ECO:0000256" key="7">
    <source>
        <dbReference type="ARBA" id="ARBA00022519"/>
    </source>
</evidence>
<dbReference type="Proteomes" id="UP000298274">
    <property type="component" value="Chromosome"/>
</dbReference>
<evidence type="ECO:0000256" key="9">
    <source>
        <dbReference type="ARBA" id="ARBA00022741"/>
    </source>
</evidence>
<evidence type="ECO:0000256" key="6">
    <source>
        <dbReference type="ARBA" id="ARBA00022475"/>
    </source>
</evidence>
<dbReference type="GO" id="GO:0006865">
    <property type="term" value="P:amino acid transport"/>
    <property type="evidence" value="ECO:0007669"/>
    <property type="project" value="UniProtKB-KW"/>
</dbReference>
<protein>
    <recommendedName>
        <fullName evidence="16">Glutamate/aspartate import permease protein GltK</fullName>
    </recommendedName>
</protein>
<dbReference type="SUPFAM" id="SSF161098">
    <property type="entry name" value="MetI-like"/>
    <property type="match status" value="1"/>
</dbReference>
<dbReference type="EMBL" id="CP039631">
    <property type="protein sequence ID" value="QHR77734.1"/>
    <property type="molecule type" value="Genomic_DNA"/>
</dbReference>
<dbReference type="InterPro" id="IPR010065">
    <property type="entry name" value="AA_ABC_transptr_permease_3TM"/>
</dbReference>
<dbReference type="InterPro" id="IPR050086">
    <property type="entry name" value="MetN_ABC_transporter-like"/>
</dbReference>
<dbReference type="CDD" id="cd03262">
    <property type="entry name" value="ABC_HisP_GlnQ"/>
    <property type="match status" value="1"/>
</dbReference>
<gene>
    <name evidence="20" type="ORF">E4167_35435</name>
</gene>
<organism evidence="20 21">
    <name type="scientific">Pseudomonas veronii</name>
    <dbReference type="NCBI Taxonomy" id="76761"/>
    <lineage>
        <taxon>Bacteria</taxon>
        <taxon>Pseudomonadati</taxon>
        <taxon>Pseudomonadota</taxon>
        <taxon>Gammaproteobacteria</taxon>
        <taxon>Pseudomonadales</taxon>
        <taxon>Pseudomonadaceae</taxon>
        <taxon>Pseudomonas</taxon>
    </lineage>
</organism>
<dbReference type="CDD" id="cd06261">
    <property type="entry name" value="TM_PBP2"/>
    <property type="match status" value="1"/>
</dbReference>
<reference evidence="21" key="1">
    <citation type="submission" date="2019-04" db="EMBL/GenBank/DDBJ databases">
        <title>Complete genome sequence of Pseudomonas veronii strain PVy, a versatile degrader capable of using multiple contaminants as sole carbon sources.</title>
        <authorList>
            <person name="Lopez-Echartea E."/>
            <person name="Ridl J."/>
            <person name="Pajer P."/>
            <person name="Strejcek M."/>
            <person name="Suman J."/>
            <person name="Uhlik O."/>
        </authorList>
    </citation>
    <scope>NUCLEOTIDE SEQUENCE [LARGE SCALE GENOMIC DNA]</scope>
    <source>
        <strain evidence="21">Pvy</strain>
    </source>
</reference>
<dbReference type="PROSITE" id="PS50893">
    <property type="entry name" value="ABC_TRANSPORTER_2"/>
    <property type="match status" value="1"/>
</dbReference>
<dbReference type="InterPro" id="IPR035906">
    <property type="entry name" value="MetI-like_sf"/>
</dbReference>
<feature type="transmembrane region" description="Helical" evidence="17">
    <location>
        <begin position="20"/>
        <end position="43"/>
    </location>
</feature>
<evidence type="ECO:0000256" key="5">
    <source>
        <dbReference type="ARBA" id="ARBA00022448"/>
    </source>
</evidence>
<dbReference type="PANTHER" id="PTHR43166">
    <property type="entry name" value="AMINO ACID IMPORT ATP-BINDING PROTEIN"/>
    <property type="match status" value="1"/>
</dbReference>
<keyword evidence="10" id="KW-0067">ATP-binding</keyword>
<comment type="function">
    <text evidence="14">Part of the ABC transporter complex GltIJKL involved in glutamate and aspartate uptake. Probably responsible for the translocation of the substrate across the membrane.</text>
</comment>
<dbReference type="GO" id="GO:0005524">
    <property type="term" value="F:ATP binding"/>
    <property type="evidence" value="ECO:0007669"/>
    <property type="project" value="UniProtKB-KW"/>
</dbReference>
<evidence type="ECO:0000256" key="4">
    <source>
        <dbReference type="ARBA" id="ARBA00010072"/>
    </source>
</evidence>
<dbReference type="InterPro" id="IPR000515">
    <property type="entry name" value="MetI-like"/>
</dbReference>
<comment type="similarity">
    <text evidence="4">Belongs to the binding-protein-dependent transport system permease family. HisMQ subfamily.</text>
</comment>
<evidence type="ECO:0000256" key="11">
    <source>
        <dbReference type="ARBA" id="ARBA00022970"/>
    </source>
</evidence>
<dbReference type="Gene3D" id="3.40.50.300">
    <property type="entry name" value="P-loop containing nucleotide triphosphate hydrolases"/>
    <property type="match status" value="1"/>
</dbReference>
<dbReference type="Pfam" id="PF00005">
    <property type="entry name" value="ABC_tran"/>
    <property type="match status" value="1"/>
</dbReference>
<feature type="domain" description="ABC transmembrane type-1" evidence="19">
    <location>
        <begin position="19"/>
        <end position="214"/>
    </location>
</feature>
<evidence type="ECO:0000313" key="21">
    <source>
        <dbReference type="Proteomes" id="UP000298274"/>
    </source>
</evidence>
<name>A0A6B9XJ35_PSEVE</name>
<keyword evidence="13 17" id="KW-0472">Membrane</keyword>
<dbReference type="GO" id="GO:0022857">
    <property type="term" value="F:transmembrane transporter activity"/>
    <property type="evidence" value="ECO:0007669"/>
    <property type="project" value="InterPro"/>
</dbReference>
<comment type="subcellular location">
    <subcellularLocation>
        <location evidence="2">Cell inner membrane</location>
        <topology evidence="2">Multi-pass membrane protein</topology>
    </subcellularLocation>
    <subcellularLocation>
        <location evidence="1">Cell inner membrane</location>
        <topology evidence="1">Peripheral membrane protein</topology>
    </subcellularLocation>
    <subcellularLocation>
        <location evidence="17">Cell membrane</location>
        <topology evidence="17">Multi-pass membrane protein</topology>
    </subcellularLocation>
</comment>
<evidence type="ECO:0000256" key="16">
    <source>
        <dbReference type="ARBA" id="ARBA00073645"/>
    </source>
</evidence>
<accession>A0A6B9XJ35</accession>
<dbReference type="InterPro" id="IPR003439">
    <property type="entry name" value="ABC_transporter-like_ATP-bd"/>
</dbReference>